<keyword evidence="2" id="KW-1185">Reference proteome</keyword>
<dbReference type="EMBL" id="JANPWB010000013">
    <property type="protein sequence ID" value="KAJ1111203.1"/>
    <property type="molecule type" value="Genomic_DNA"/>
</dbReference>
<gene>
    <name evidence="1" type="ORF">NDU88_008539</name>
</gene>
<comment type="caution">
    <text evidence="1">The sequence shown here is derived from an EMBL/GenBank/DDBJ whole genome shotgun (WGS) entry which is preliminary data.</text>
</comment>
<accession>A0AAV7N591</accession>
<organism evidence="1 2">
    <name type="scientific">Pleurodeles waltl</name>
    <name type="common">Iberian ribbed newt</name>
    <dbReference type="NCBI Taxonomy" id="8319"/>
    <lineage>
        <taxon>Eukaryota</taxon>
        <taxon>Metazoa</taxon>
        <taxon>Chordata</taxon>
        <taxon>Craniata</taxon>
        <taxon>Vertebrata</taxon>
        <taxon>Euteleostomi</taxon>
        <taxon>Amphibia</taxon>
        <taxon>Batrachia</taxon>
        <taxon>Caudata</taxon>
        <taxon>Salamandroidea</taxon>
        <taxon>Salamandridae</taxon>
        <taxon>Pleurodelinae</taxon>
        <taxon>Pleurodeles</taxon>
    </lineage>
</organism>
<proteinExistence type="predicted"/>
<name>A0AAV7N591_PLEWA</name>
<evidence type="ECO:0000313" key="1">
    <source>
        <dbReference type="EMBL" id="KAJ1111203.1"/>
    </source>
</evidence>
<evidence type="ECO:0000313" key="2">
    <source>
        <dbReference type="Proteomes" id="UP001066276"/>
    </source>
</evidence>
<sequence length="129" mass="13829">MERLLCKRYRTDPVGAILCRARSGGTGTFYYAAEPCLASEICLLNISAPRAPGESFLSGWLRAPQLPPTGAETAPPHILEQPEKAVGGDRSCSITVAGTPPAPGAHSRESLGWWAQCDVTRVTVDRMHP</sequence>
<dbReference type="Proteomes" id="UP001066276">
    <property type="component" value="Chromosome 9"/>
</dbReference>
<reference evidence="1" key="1">
    <citation type="journal article" date="2022" name="bioRxiv">
        <title>Sequencing and chromosome-scale assembly of the giantPleurodeles waltlgenome.</title>
        <authorList>
            <person name="Brown T."/>
            <person name="Elewa A."/>
            <person name="Iarovenko S."/>
            <person name="Subramanian E."/>
            <person name="Araus A.J."/>
            <person name="Petzold A."/>
            <person name="Susuki M."/>
            <person name="Suzuki K.-i.T."/>
            <person name="Hayashi T."/>
            <person name="Toyoda A."/>
            <person name="Oliveira C."/>
            <person name="Osipova E."/>
            <person name="Leigh N.D."/>
            <person name="Simon A."/>
            <person name="Yun M.H."/>
        </authorList>
    </citation>
    <scope>NUCLEOTIDE SEQUENCE</scope>
    <source>
        <strain evidence="1">20211129_DDA</strain>
        <tissue evidence="1">Liver</tissue>
    </source>
</reference>
<dbReference type="AlphaFoldDB" id="A0AAV7N591"/>
<protein>
    <submittedName>
        <fullName evidence="1">Uncharacterized protein</fullName>
    </submittedName>
</protein>